<keyword evidence="7" id="KW-1185">Reference proteome</keyword>
<dbReference type="InterPro" id="IPR016161">
    <property type="entry name" value="Ald_DH/histidinol_DH"/>
</dbReference>
<dbReference type="InterPro" id="IPR015590">
    <property type="entry name" value="Aldehyde_DH_dom"/>
</dbReference>
<protein>
    <submittedName>
        <fullName evidence="6">Aldehyde dehydrogenase</fullName>
        <ecNumber evidence="6">1.2.1.-</ecNumber>
    </submittedName>
</protein>
<reference evidence="6 7" key="1">
    <citation type="journal article" date="2021" name="Microbiol. Resour. Announc.">
        <title>Complete Genome Sequences of Two Rhodococcus sp. Strains with Large and Linear Chromosomes, Isolated from Apple Rhizosphere.</title>
        <authorList>
            <person name="Benning S."/>
            <person name="Brugnone N."/>
            <person name="Siani R."/>
            <person name="Kublik S."/>
            <person name="Schloter M."/>
            <person name="Rad V."/>
        </authorList>
    </citation>
    <scope>NUCLEOTIDE SEQUENCE [LARGE SCALE GENOMIC DNA]</scope>
    <source>
        <strain evidence="6 7">R79</strain>
    </source>
</reference>
<reference evidence="6 7" key="2">
    <citation type="journal article" date="2022" name="Arch. Microbiol.">
        <title>Rhodococcus pseudokoreensis sp. nov. isolated from the rhizosphere of young M26 apple rootstocks.</title>
        <authorList>
            <person name="Kampfer P."/>
            <person name="Glaeser S.P."/>
            <person name="Blom J."/>
            <person name="Wolf J."/>
            <person name="Benning S."/>
            <person name="Schloter M."/>
            <person name="Neumann-Schaal M."/>
        </authorList>
    </citation>
    <scope>NUCLEOTIDE SEQUENCE [LARGE SCALE GENOMIC DNA]</scope>
    <source>
        <strain evidence="6 7">R79</strain>
    </source>
</reference>
<evidence type="ECO:0000313" key="7">
    <source>
        <dbReference type="Proteomes" id="UP000662986"/>
    </source>
</evidence>
<evidence type="ECO:0000256" key="4">
    <source>
        <dbReference type="RuleBase" id="RU003345"/>
    </source>
</evidence>
<dbReference type="SUPFAM" id="SSF53720">
    <property type="entry name" value="ALDH-like"/>
    <property type="match status" value="1"/>
</dbReference>
<dbReference type="EMBL" id="CP070619">
    <property type="protein sequence ID" value="QSE90503.1"/>
    <property type="molecule type" value="Genomic_DNA"/>
</dbReference>
<dbReference type="PANTHER" id="PTHR42804:SF1">
    <property type="entry name" value="ALDEHYDE DEHYDROGENASE-RELATED"/>
    <property type="match status" value="1"/>
</dbReference>
<feature type="domain" description="Aldehyde dehydrogenase" evidence="5">
    <location>
        <begin position="21"/>
        <end position="484"/>
    </location>
</feature>
<dbReference type="Proteomes" id="UP000662986">
    <property type="component" value="Chromosome"/>
</dbReference>
<dbReference type="InterPro" id="IPR029510">
    <property type="entry name" value="Ald_DH_CS_GLU"/>
</dbReference>
<dbReference type="CDD" id="cd07089">
    <property type="entry name" value="ALDH_CddD-AldA-like"/>
    <property type="match status" value="1"/>
</dbReference>
<dbReference type="RefSeq" id="WP_206006939.1">
    <property type="nucleotide sequence ID" value="NZ_CP070619.1"/>
</dbReference>
<dbReference type="Pfam" id="PF00171">
    <property type="entry name" value="Aldedh"/>
    <property type="match status" value="1"/>
</dbReference>
<dbReference type="EC" id="1.2.1.-" evidence="6"/>
<dbReference type="PROSITE" id="PS00687">
    <property type="entry name" value="ALDEHYDE_DEHYDR_GLU"/>
    <property type="match status" value="1"/>
</dbReference>
<dbReference type="Gene3D" id="3.40.309.10">
    <property type="entry name" value="Aldehyde Dehydrogenase, Chain A, domain 2"/>
    <property type="match status" value="1"/>
</dbReference>
<evidence type="ECO:0000259" key="5">
    <source>
        <dbReference type="Pfam" id="PF00171"/>
    </source>
</evidence>
<evidence type="ECO:0000256" key="2">
    <source>
        <dbReference type="ARBA" id="ARBA00023002"/>
    </source>
</evidence>
<dbReference type="Gene3D" id="3.40.605.10">
    <property type="entry name" value="Aldehyde Dehydrogenase, Chain A, domain 1"/>
    <property type="match status" value="1"/>
</dbReference>
<sequence>MTLRPTDSSALLIDGKLIPGSGGTFEVINPATEDVLGRAADATDSDMDAAIAAARRAFDHTTWSRDHAFRARCLRQLRDVLQSHIEELRDITIAEVGAPAFLTAGPQLEGPVADLGYFADLAESYAWEQDLGVAEPMGIRTRRRVLKEAVGVVGAITPWNFPHQINFAKIGPALAAGNTVVLKPAPDTPWCAALVGHLIAEETDLPAGVVNIVTSSDHALGAQLSTDPRVDLVSFTGSTTTGKAVMAAASESLKKVFLELGGKSAFIVLDDADLAGACGVAAFTVSTHAGQGCAITTRLLVPREKYDEAVEATARTLGGLSAGDPAKPGTICGPLISARQRARVEEYLRLAREEGGTIVVGGGRPADRDRGFFVEPTLISGLDNSARVAREEIFGPVLVIIPHDGDEDAISIANDSPYGLSGSVWGTDPARVQRVVDGVRTGTLSVNGGVWYSADAPFGGYKQSGIGREMGVAGFEEYLETKLVAEPAR</sequence>
<evidence type="ECO:0000313" key="6">
    <source>
        <dbReference type="EMBL" id="QSE90503.1"/>
    </source>
</evidence>
<evidence type="ECO:0000256" key="1">
    <source>
        <dbReference type="ARBA" id="ARBA00009986"/>
    </source>
</evidence>
<dbReference type="InterPro" id="IPR016163">
    <property type="entry name" value="Ald_DH_C"/>
</dbReference>
<organism evidence="6 7">
    <name type="scientific">Rhodococcus pseudokoreensis</name>
    <dbReference type="NCBI Taxonomy" id="2811421"/>
    <lineage>
        <taxon>Bacteria</taxon>
        <taxon>Bacillati</taxon>
        <taxon>Actinomycetota</taxon>
        <taxon>Actinomycetes</taxon>
        <taxon>Mycobacteriales</taxon>
        <taxon>Nocardiaceae</taxon>
        <taxon>Rhodococcus</taxon>
    </lineage>
</organism>
<dbReference type="GO" id="GO:0016491">
    <property type="term" value="F:oxidoreductase activity"/>
    <property type="evidence" value="ECO:0007669"/>
    <property type="project" value="UniProtKB-KW"/>
</dbReference>
<keyword evidence="2 4" id="KW-0560">Oxidoreductase</keyword>
<proteinExistence type="inferred from homology"/>
<dbReference type="PANTHER" id="PTHR42804">
    <property type="entry name" value="ALDEHYDE DEHYDROGENASE"/>
    <property type="match status" value="1"/>
</dbReference>
<dbReference type="NCBIfam" id="TIGR04284">
    <property type="entry name" value="aldehy_Rv0768"/>
    <property type="match status" value="1"/>
</dbReference>
<dbReference type="InterPro" id="IPR026460">
    <property type="entry name" value="Aldehyde_dehydrogenase_Rv0768"/>
</dbReference>
<evidence type="ECO:0000256" key="3">
    <source>
        <dbReference type="PROSITE-ProRule" id="PRU10007"/>
    </source>
</evidence>
<gene>
    <name evidence="6" type="ORF">JWS13_18680</name>
</gene>
<dbReference type="InterPro" id="IPR016162">
    <property type="entry name" value="Ald_DH_N"/>
</dbReference>
<feature type="active site" evidence="3">
    <location>
        <position position="259"/>
    </location>
</feature>
<comment type="similarity">
    <text evidence="1 4">Belongs to the aldehyde dehydrogenase family.</text>
</comment>
<name>A0A974W3E0_9NOCA</name>
<accession>A0A974W3E0</accession>